<keyword evidence="8" id="KW-0472">Membrane</keyword>
<dbReference type="InterPro" id="IPR036396">
    <property type="entry name" value="Cyt_P450_sf"/>
</dbReference>
<dbReference type="PANTHER" id="PTHR46300:SF2">
    <property type="entry name" value="CYTOCHROME P450 MONOOXYGENASE ALNH-RELATED"/>
    <property type="match status" value="1"/>
</dbReference>
<keyword evidence="8" id="KW-0812">Transmembrane</keyword>
<dbReference type="PRINTS" id="PR00385">
    <property type="entry name" value="P450"/>
</dbReference>
<evidence type="ECO:0000256" key="7">
    <source>
        <dbReference type="RuleBase" id="RU000461"/>
    </source>
</evidence>
<evidence type="ECO:0000313" key="9">
    <source>
        <dbReference type="EMBL" id="KAF9630470.1"/>
    </source>
</evidence>
<dbReference type="CDD" id="cd11065">
    <property type="entry name" value="CYP64-like"/>
    <property type="match status" value="1"/>
</dbReference>
<reference evidence="9" key="2">
    <citation type="journal article" date="2018" name="DNA Res.">
        <title>Comparative genome and transcriptome analyses reveal adaptations to opportunistic infections in woody plant degrading pathogens of Botryosphaeriaceae.</title>
        <authorList>
            <person name="Yan J.Y."/>
            <person name="Zhao W.S."/>
            <person name="Chen Z."/>
            <person name="Xing Q.K."/>
            <person name="Zhang W."/>
            <person name="Chethana K.W.T."/>
            <person name="Xue M.F."/>
            <person name="Xu J.P."/>
            <person name="Phillips A.J.L."/>
            <person name="Wang Y."/>
            <person name="Liu J.H."/>
            <person name="Liu M."/>
            <person name="Zhou Y."/>
            <person name="Jayawardena R.S."/>
            <person name="Manawasinghe I.S."/>
            <person name="Huang J.B."/>
            <person name="Qiao G.H."/>
            <person name="Fu C.Y."/>
            <person name="Guo F.F."/>
            <person name="Dissanayake A.J."/>
            <person name="Peng Y.L."/>
            <person name="Hyde K.D."/>
            <person name="Li X.H."/>
        </authorList>
    </citation>
    <scope>NUCLEOTIDE SEQUENCE</scope>
    <source>
        <strain evidence="9">CSS-01s</strain>
    </source>
</reference>
<dbReference type="InterPro" id="IPR017972">
    <property type="entry name" value="Cyt_P450_CS"/>
</dbReference>
<dbReference type="PROSITE" id="PS00086">
    <property type="entry name" value="CYTOCHROME_P450"/>
    <property type="match status" value="1"/>
</dbReference>
<dbReference type="InterPro" id="IPR002401">
    <property type="entry name" value="Cyt_P450_E_grp-I"/>
</dbReference>
<protein>
    <recommendedName>
        <fullName evidence="11">Cytochrome P450 monooxygenase patI</fullName>
    </recommendedName>
</protein>
<evidence type="ECO:0000256" key="8">
    <source>
        <dbReference type="SAM" id="Phobius"/>
    </source>
</evidence>
<proteinExistence type="inferred from homology"/>
<evidence type="ECO:0008006" key="11">
    <source>
        <dbReference type="Google" id="ProtNLM"/>
    </source>
</evidence>
<dbReference type="PANTHER" id="PTHR46300">
    <property type="entry name" value="P450, PUTATIVE (EUROFUNG)-RELATED-RELATED"/>
    <property type="match status" value="1"/>
</dbReference>
<reference evidence="9" key="1">
    <citation type="submission" date="2016-08" db="EMBL/GenBank/DDBJ databases">
        <authorList>
            <person name="Yan J."/>
        </authorList>
    </citation>
    <scope>NUCLEOTIDE SEQUENCE</scope>
    <source>
        <strain evidence="9">CSS-01s</strain>
    </source>
</reference>
<dbReference type="EMBL" id="MDYX01000040">
    <property type="protein sequence ID" value="KAF9630470.1"/>
    <property type="molecule type" value="Genomic_DNA"/>
</dbReference>
<dbReference type="GO" id="GO:0020037">
    <property type="term" value="F:heme binding"/>
    <property type="evidence" value="ECO:0007669"/>
    <property type="project" value="InterPro"/>
</dbReference>
<dbReference type="InterPro" id="IPR001128">
    <property type="entry name" value="Cyt_P450"/>
</dbReference>
<comment type="caution">
    <text evidence="9">The sequence shown here is derived from an EMBL/GenBank/DDBJ whole genome shotgun (WGS) entry which is preliminary data.</text>
</comment>
<keyword evidence="4 6" id="KW-0408">Iron</keyword>
<organism evidence="9 10">
    <name type="scientific">Lasiodiplodia theobromae</name>
    <dbReference type="NCBI Taxonomy" id="45133"/>
    <lineage>
        <taxon>Eukaryota</taxon>
        <taxon>Fungi</taxon>
        <taxon>Dikarya</taxon>
        <taxon>Ascomycota</taxon>
        <taxon>Pezizomycotina</taxon>
        <taxon>Dothideomycetes</taxon>
        <taxon>Dothideomycetes incertae sedis</taxon>
        <taxon>Botryosphaeriales</taxon>
        <taxon>Botryosphaeriaceae</taxon>
        <taxon>Lasiodiplodia</taxon>
    </lineage>
</organism>
<gene>
    <name evidence="9" type="ORF">BFW01_g1032</name>
</gene>
<keyword evidence="5 7" id="KW-0503">Monooxygenase</keyword>
<dbReference type="SUPFAM" id="SSF48264">
    <property type="entry name" value="Cytochrome P450"/>
    <property type="match status" value="1"/>
</dbReference>
<dbReference type="GO" id="GO:0004497">
    <property type="term" value="F:monooxygenase activity"/>
    <property type="evidence" value="ECO:0007669"/>
    <property type="project" value="UniProtKB-KW"/>
</dbReference>
<evidence type="ECO:0000256" key="3">
    <source>
        <dbReference type="ARBA" id="ARBA00023002"/>
    </source>
</evidence>
<keyword evidence="2 6" id="KW-0479">Metal-binding</keyword>
<feature type="transmembrane region" description="Helical" evidence="8">
    <location>
        <begin position="6"/>
        <end position="24"/>
    </location>
</feature>
<keyword evidence="6 7" id="KW-0349">Heme</keyword>
<dbReference type="GO" id="GO:0016705">
    <property type="term" value="F:oxidoreductase activity, acting on paired donors, with incorporation or reduction of molecular oxygen"/>
    <property type="evidence" value="ECO:0007669"/>
    <property type="project" value="InterPro"/>
</dbReference>
<evidence type="ECO:0000256" key="6">
    <source>
        <dbReference type="PIRSR" id="PIRSR602401-1"/>
    </source>
</evidence>
<evidence type="ECO:0000256" key="5">
    <source>
        <dbReference type="ARBA" id="ARBA00023033"/>
    </source>
</evidence>
<comment type="similarity">
    <text evidence="1 7">Belongs to the cytochrome P450 family.</text>
</comment>
<dbReference type="GO" id="GO:0005506">
    <property type="term" value="F:iron ion binding"/>
    <property type="evidence" value="ECO:0007669"/>
    <property type="project" value="InterPro"/>
</dbReference>
<keyword evidence="3 7" id="KW-0560">Oxidoreductase</keyword>
<evidence type="ECO:0000256" key="4">
    <source>
        <dbReference type="ARBA" id="ARBA00023004"/>
    </source>
</evidence>
<dbReference type="InterPro" id="IPR050364">
    <property type="entry name" value="Cytochrome_P450_fung"/>
</dbReference>
<keyword evidence="8" id="KW-1133">Transmembrane helix</keyword>
<evidence type="ECO:0000313" key="10">
    <source>
        <dbReference type="Proteomes" id="UP000627934"/>
    </source>
</evidence>
<dbReference type="AlphaFoldDB" id="A0A8H7MAS7"/>
<feature type="binding site" description="axial binding residue" evidence="6">
    <location>
        <position position="442"/>
    </location>
    <ligand>
        <name>heme</name>
        <dbReference type="ChEBI" id="CHEBI:30413"/>
    </ligand>
    <ligandPart>
        <name>Fe</name>
        <dbReference type="ChEBI" id="CHEBI:18248"/>
    </ligandPart>
</feature>
<comment type="cofactor">
    <cofactor evidence="6">
        <name>heme</name>
        <dbReference type="ChEBI" id="CHEBI:30413"/>
    </cofactor>
</comment>
<dbReference type="Proteomes" id="UP000627934">
    <property type="component" value="Unassembled WGS sequence"/>
</dbReference>
<sequence length="522" mass="59221">MLPYLSGLVSCLVLVIYLLGRYYVAARRPKNFPPGPPTLPFIGNLHQIPASRAYLRWEEWRKECGSIIGLKLGSQNAIVLNSYKAVAELFDKRGGIYSSRPQSYVTDALVGFKDVHILLLPYGNTWRHQRKLLQGFLNVNAISAVLPIQTAEASHSLYQLLKEPQGWYDHIRRYSTAVILASVYGQRGKRFDSPRVQALYEVQDRWNEMIEPATAPPVEDFPILKYLPEFICTWKRKVRAIRHGQKSLYFALLEETRQKVREGKTECFMAKLLAKQEEIQMDDEHLAHLCGIFMEAGSDTTASVLLTFILAMASHPEVLRKAQEELDSVCGPDRSPNWDDCKKLTYIPAVINEVLRWRPISPSGVPHVLTQDDMYEGHLIPKGTVVFENIWAISRDESEYKDPDRLFPERFLGNRFGTQVADDGNDDLRKPSYAFGGGRRVCPGQYLAQNSLLVNMAKIAWAFDIVPEKQPVDVDIRTAFTEGMVTTPLNFPVGFKARSPTHTAIVEKEFEAADSFLAKLED</sequence>
<dbReference type="PRINTS" id="PR00463">
    <property type="entry name" value="EP450I"/>
</dbReference>
<evidence type="ECO:0000256" key="1">
    <source>
        <dbReference type="ARBA" id="ARBA00010617"/>
    </source>
</evidence>
<evidence type="ECO:0000256" key="2">
    <source>
        <dbReference type="ARBA" id="ARBA00022723"/>
    </source>
</evidence>
<dbReference type="Pfam" id="PF00067">
    <property type="entry name" value="p450"/>
    <property type="match status" value="1"/>
</dbReference>
<dbReference type="Gene3D" id="1.10.630.10">
    <property type="entry name" value="Cytochrome P450"/>
    <property type="match status" value="1"/>
</dbReference>
<accession>A0A8H7MAS7</accession>
<name>A0A8H7MAS7_9PEZI</name>